<evidence type="ECO:0000313" key="1">
    <source>
        <dbReference type="EMBL" id="OSS43399.1"/>
    </source>
</evidence>
<dbReference type="OMA" id="DAQWPPN"/>
<gene>
    <name evidence="1" type="ORF">B5807_12011</name>
</gene>
<sequence length="391" mass="45191">MMLAAIERLPVEILQPIFALSGYNLALIQASQILGARLSSEYVYNGACDYFLTSICDDYIMRSAAQSSIFASKWMTWIFLKRWIRKTYESSGCLCGRTPEEGCFDAQWPPNFENATSMVFSRSHLPRLAFIRCRLPKKLLAGPWTSDKVQFLRFLLWITSMTVDWRDLESHTLAIQGRRQAFLENNLEAVELFNHNRRLGRPPTLETIHFAAKEASCSRSIIYDTVRSVYVWSSRSDTWDHSPLIQWCDERIWDNDAKGKWLRGVLQSLIHSRSDSLQSGTCSDKLFNAITDTAAAAYSEDSDDEFVRNDLPWNQERRQIGWFYWSRHDTQKMGVHRVTRENLGDFWKHRNGNYQTITGVCRNGRGTFAVRLEIWVPSTSTESSWNGMLSS</sequence>
<keyword evidence="2" id="KW-1185">Reference proteome</keyword>
<evidence type="ECO:0000313" key="2">
    <source>
        <dbReference type="Proteomes" id="UP000193240"/>
    </source>
</evidence>
<dbReference type="Proteomes" id="UP000193240">
    <property type="component" value="Unassembled WGS sequence"/>
</dbReference>
<protein>
    <submittedName>
        <fullName evidence="1">Uncharacterized protein</fullName>
    </submittedName>
</protein>
<dbReference type="AlphaFoldDB" id="A0A1Y2LII1"/>
<dbReference type="InParanoid" id="A0A1Y2LII1"/>
<accession>A0A1Y2LII1</accession>
<dbReference type="EMBL" id="KZ107867">
    <property type="protein sequence ID" value="OSS43399.1"/>
    <property type="molecule type" value="Genomic_DNA"/>
</dbReference>
<reference evidence="1 2" key="1">
    <citation type="journal article" date="2017" name="Genome Announc.">
        <title>Genome sequence of the saprophytic ascomycete Epicoccum nigrum ICMP 19927 strain isolated from New Zealand.</title>
        <authorList>
            <person name="Fokin M."/>
            <person name="Fleetwood D."/>
            <person name="Weir B.S."/>
            <person name="Villas-Boas S.G."/>
        </authorList>
    </citation>
    <scope>NUCLEOTIDE SEQUENCE [LARGE SCALE GENOMIC DNA]</scope>
    <source>
        <strain evidence="1 2">ICMP 19927</strain>
    </source>
</reference>
<proteinExistence type="predicted"/>
<name>A0A1Y2LII1_EPING</name>
<organism evidence="1 2">
    <name type="scientific">Epicoccum nigrum</name>
    <name type="common">Soil fungus</name>
    <name type="synonym">Epicoccum purpurascens</name>
    <dbReference type="NCBI Taxonomy" id="105696"/>
    <lineage>
        <taxon>Eukaryota</taxon>
        <taxon>Fungi</taxon>
        <taxon>Dikarya</taxon>
        <taxon>Ascomycota</taxon>
        <taxon>Pezizomycotina</taxon>
        <taxon>Dothideomycetes</taxon>
        <taxon>Pleosporomycetidae</taxon>
        <taxon>Pleosporales</taxon>
        <taxon>Pleosporineae</taxon>
        <taxon>Didymellaceae</taxon>
        <taxon>Epicoccum</taxon>
    </lineage>
</organism>